<dbReference type="PANTHER" id="PTHR43861">
    <property type="entry name" value="TRANS-ACONITATE 2-METHYLTRANSFERASE-RELATED"/>
    <property type="match status" value="1"/>
</dbReference>
<reference evidence="3 4" key="1">
    <citation type="journal article" date="2015" name="Microbiome">
        <title>Genomic resolution of linkages in carbon, nitrogen, and sulfur cycling among widespread estuary sediment bacteria.</title>
        <authorList>
            <person name="Baker B.J."/>
            <person name="Lazar C.S."/>
            <person name="Teske A.P."/>
            <person name="Dick G.J."/>
        </authorList>
    </citation>
    <scope>NUCLEOTIDE SEQUENCE [LARGE SCALE GENOMIC DNA]</scope>
    <source>
        <strain evidence="3">DG_24</strain>
    </source>
</reference>
<evidence type="ECO:0000313" key="4">
    <source>
        <dbReference type="Proteomes" id="UP000052008"/>
    </source>
</evidence>
<dbReference type="InterPro" id="IPR041698">
    <property type="entry name" value="Methyltransf_25"/>
</dbReference>
<organism evidence="3 4">
    <name type="scientific">candidate division TA06 bacterium DG_24</name>
    <dbReference type="NCBI Taxonomy" id="1703770"/>
    <lineage>
        <taxon>Bacteria</taxon>
        <taxon>Bacteria division TA06</taxon>
    </lineage>
</organism>
<dbReference type="SUPFAM" id="SSF53335">
    <property type="entry name" value="S-adenosyl-L-methionine-dependent methyltransferases"/>
    <property type="match status" value="1"/>
</dbReference>
<keyword evidence="1" id="KW-0808">Transferase</keyword>
<sequence length="259" mass="28386">MTSDATGSAREFLSEPAVYDFFVDEESRLKREEDLLRKVAAASSADRSGVLDVACGTGIHAAFFARLGYRVVARDADPEMIAYARAKWEGSGGVRWAIHDMAETSREKFGLSLCLGNSLSMLPDEDALSRTMKAVAEQLDDGGRFLFQILDYASLRADSHRLVYKPGEVNGRRIGVVKLLAASGDEIIASFLTLERQDEENGEVWACRSTVSRLSAWEPDDMRKSIAAAGLRIEEEYSAFSGKPFAPGEGRDYIAVAGR</sequence>
<gene>
    <name evidence="3" type="ORF">AMJ39_02825</name>
</gene>
<name>A0A0S7WUI7_UNCT6</name>
<dbReference type="InterPro" id="IPR029063">
    <property type="entry name" value="SAM-dependent_MTases_sf"/>
</dbReference>
<evidence type="ECO:0000256" key="1">
    <source>
        <dbReference type="ARBA" id="ARBA00022679"/>
    </source>
</evidence>
<dbReference type="STRING" id="1703770.AMJ39_02825"/>
<dbReference type="AlphaFoldDB" id="A0A0S7WUI7"/>
<dbReference type="GO" id="GO:0016740">
    <property type="term" value="F:transferase activity"/>
    <property type="evidence" value="ECO:0007669"/>
    <property type="project" value="UniProtKB-KW"/>
</dbReference>
<feature type="domain" description="Methyltransferase" evidence="2">
    <location>
        <begin position="50"/>
        <end position="143"/>
    </location>
</feature>
<evidence type="ECO:0000313" key="3">
    <source>
        <dbReference type="EMBL" id="KPJ53842.1"/>
    </source>
</evidence>
<dbReference type="Gene3D" id="3.40.50.150">
    <property type="entry name" value="Vaccinia Virus protein VP39"/>
    <property type="match status" value="1"/>
</dbReference>
<comment type="caution">
    <text evidence="3">The sequence shown here is derived from an EMBL/GenBank/DDBJ whole genome shotgun (WGS) entry which is preliminary data.</text>
</comment>
<evidence type="ECO:0000259" key="2">
    <source>
        <dbReference type="Pfam" id="PF13649"/>
    </source>
</evidence>
<dbReference type="EMBL" id="LIZS01000011">
    <property type="protein sequence ID" value="KPJ53842.1"/>
    <property type="molecule type" value="Genomic_DNA"/>
</dbReference>
<dbReference type="Gene3D" id="2.20.130.10">
    <property type="entry name" value="CAC2371-like domains"/>
    <property type="match status" value="1"/>
</dbReference>
<proteinExistence type="predicted"/>
<dbReference type="Proteomes" id="UP000052008">
    <property type="component" value="Unassembled WGS sequence"/>
</dbReference>
<dbReference type="CDD" id="cd02440">
    <property type="entry name" value="AdoMet_MTases"/>
    <property type="match status" value="1"/>
</dbReference>
<accession>A0A0S7WUI7</accession>
<protein>
    <recommendedName>
        <fullName evidence="2">Methyltransferase domain-containing protein</fullName>
    </recommendedName>
</protein>
<dbReference type="Pfam" id="PF13649">
    <property type="entry name" value="Methyltransf_25"/>
    <property type="match status" value="1"/>
</dbReference>